<sequence length="119" mass="13433">MQIIALEGVIHATEIPDATKRSVTDVLVALIEKSQMEERFGTLLTRPDAAFIKRLQEQHPSLNARDAIVCLFIKIGYDTHDIARRNGISPRGIKSVRYRLHKKIGRGKHESIKTYLGSL</sequence>
<reference evidence="1" key="1">
    <citation type="submission" date="2019-07" db="EMBL/GenBank/DDBJ databases">
        <title>Draft genome Sequence of Chlorobium phaeovibrioides sp. strain PhvTcv-s14, from the Phylum Chlorobi.</title>
        <authorList>
            <person name="Babenko V."/>
            <person name="Boldyreva D."/>
            <person name="Kanygina A."/>
            <person name="Selezneva O."/>
            <person name="Akopiyan T."/>
            <person name="Lunina O."/>
        </authorList>
    </citation>
    <scope>NUCLEOTIDE SEQUENCE [LARGE SCALE GENOMIC DNA]</scope>
    <source>
        <strain evidence="1">GrTcv12</strain>
        <plasmid evidence="1">pl1</plasmid>
    </source>
</reference>
<dbReference type="SUPFAM" id="SSF46894">
    <property type="entry name" value="C-terminal effector domain of the bipartite response regulators"/>
    <property type="match status" value="1"/>
</dbReference>
<dbReference type="Gene3D" id="1.10.10.10">
    <property type="entry name" value="Winged helix-like DNA-binding domain superfamily/Winged helix DNA-binding domain"/>
    <property type="match status" value="1"/>
</dbReference>
<keyword evidence="1" id="KW-0614">Plasmid</keyword>
<dbReference type="GO" id="GO:0006355">
    <property type="term" value="P:regulation of DNA-templated transcription"/>
    <property type="evidence" value="ECO:0007669"/>
    <property type="project" value="InterPro"/>
</dbReference>
<gene>
    <name evidence="1" type="ORF">FP507_10705</name>
</gene>
<dbReference type="InterPro" id="IPR016032">
    <property type="entry name" value="Sig_transdc_resp-reg_C-effctor"/>
</dbReference>
<comment type="caution">
    <text evidence="1">The sequence shown here is derived from an EMBL/GenBank/DDBJ whole genome shotgun (WGS) entry which is preliminary data.</text>
</comment>
<organism evidence="1">
    <name type="scientific">Chlorobium phaeovibrioides</name>
    <dbReference type="NCBI Taxonomy" id="1094"/>
    <lineage>
        <taxon>Bacteria</taxon>
        <taxon>Pseudomonadati</taxon>
        <taxon>Chlorobiota</taxon>
        <taxon>Chlorobiia</taxon>
        <taxon>Chlorobiales</taxon>
        <taxon>Chlorobiaceae</taxon>
        <taxon>Chlorobium/Pelodictyon group</taxon>
        <taxon>Chlorobium</taxon>
    </lineage>
</organism>
<dbReference type="InterPro" id="IPR036388">
    <property type="entry name" value="WH-like_DNA-bd_sf"/>
</dbReference>
<name>A0A5M8I507_CHLPH</name>
<protein>
    <submittedName>
        <fullName evidence="1">Response regulator receiver protein</fullName>
    </submittedName>
</protein>
<geneLocation type="plasmid" evidence="1">
    <name>pl1</name>
</geneLocation>
<dbReference type="EMBL" id="VMRG01000003">
    <property type="protein sequence ID" value="KAA6230483.1"/>
    <property type="molecule type" value="Genomic_DNA"/>
</dbReference>
<dbReference type="Proteomes" id="UP000327458">
    <property type="component" value="Plasmid pl1"/>
</dbReference>
<dbReference type="GO" id="GO:0003677">
    <property type="term" value="F:DNA binding"/>
    <property type="evidence" value="ECO:0007669"/>
    <property type="project" value="InterPro"/>
</dbReference>
<accession>A0A5M8I507</accession>
<dbReference type="RefSeq" id="WP_151418935.1">
    <property type="nucleotide sequence ID" value="NZ_CM018433.1"/>
</dbReference>
<evidence type="ECO:0000313" key="1">
    <source>
        <dbReference type="EMBL" id="KAA6230483.1"/>
    </source>
</evidence>
<proteinExistence type="predicted"/>
<dbReference type="AlphaFoldDB" id="A0A5M8I507"/>